<dbReference type="SUPFAM" id="SSF52518">
    <property type="entry name" value="Thiamin diphosphate-binding fold (THDP-binding)"/>
    <property type="match status" value="2"/>
</dbReference>
<dbReference type="Gene3D" id="3.40.50.970">
    <property type="match status" value="2"/>
</dbReference>
<dbReference type="InterPro" id="IPR011766">
    <property type="entry name" value="TPP_enzyme_TPP-bd"/>
</dbReference>
<dbReference type="Pfam" id="PF02775">
    <property type="entry name" value="TPP_enzyme_C"/>
    <property type="match status" value="1"/>
</dbReference>
<feature type="domain" description="Thiamine pyrophosphate enzyme TPP-binding" evidence="5">
    <location>
        <begin position="381"/>
        <end position="526"/>
    </location>
</feature>
<evidence type="ECO:0000313" key="7">
    <source>
        <dbReference type="EMBL" id="RLQ97918.1"/>
    </source>
</evidence>
<feature type="domain" description="Thiamine pyrophosphate enzyme N-terminal TPP-binding" evidence="6">
    <location>
        <begin position="5"/>
        <end position="117"/>
    </location>
</feature>
<gene>
    <name evidence="7" type="ORF">D9X91_00555</name>
</gene>
<proteinExistence type="inferred from homology"/>
<dbReference type="Gene3D" id="3.40.50.1220">
    <property type="entry name" value="TPP-binding domain"/>
    <property type="match status" value="1"/>
</dbReference>
<evidence type="ECO:0000256" key="2">
    <source>
        <dbReference type="ARBA" id="ARBA00023052"/>
    </source>
</evidence>
<dbReference type="CDD" id="cd02014">
    <property type="entry name" value="TPP_POX"/>
    <property type="match status" value="1"/>
</dbReference>
<dbReference type="GO" id="GO:0000287">
    <property type="term" value="F:magnesium ion binding"/>
    <property type="evidence" value="ECO:0007669"/>
    <property type="project" value="InterPro"/>
</dbReference>
<evidence type="ECO:0000313" key="8">
    <source>
        <dbReference type="Proteomes" id="UP000276770"/>
    </source>
</evidence>
<dbReference type="SUPFAM" id="SSF52467">
    <property type="entry name" value="DHS-like NAD/FAD-binding domain"/>
    <property type="match status" value="1"/>
</dbReference>
<evidence type="ECO:0000259" key="5">
    <source>
        <dbReference type="Pfam" id="PF02775"/>
    </source>
</evidence>
<dbReference type="Proteomes" id="UP000276770">
    <property type="component" value="Unassembled WGS sequence"/>
</dbReference>
<dbReference type="InterPro" id="IPR047210">
    <property type="entry name" value="TPP_PYR_POXB-like"/>
</dbReference>
<dbReference type="Pfam" id="PF02776">
    <property type="entry name" value="TPP_enzyme_N"/>
    <property type="match status" value="1"/>
</dbReference>
<evidence type="ECO:0000256" key="3">
    <source>
        <dbReference type="RuleBase" id="RU362132"/>
    </source>
</evidence>
<dbReference type="PANTHER" id="PTHR42981">
    <property type="entry name" value="PYRUVATE DEHYDROGENASE [UBIQUINONE]"/>
    <property type="match status" value="1"/>
</dbReference>
<dbReference type="GO" id="GO:0047112">
    <property type="term" value="F:pyruvate oxidase activity"/>
    <property type="evidence" value="ECO:0007669"/>
    <property type="project" value="UniProtKB-EC"/>
</dbReference>
<dbReference type="OrthoDB" id="4494979at2"/>
<dbReference type="Pfam" id="PF00205">
    <property type="entry name" value="TPP_enzyme_M"/>
    <property type="match status" value="1"/>
</dbReference>
<dbReference type="NCBIfam" id="NF006377">
    <property type="entry name" value="PRK08611.1"/>
    <property type="match status" value="1"/>
</dbReference>
<comment type="caution">
    <text evidence="7">The sequence shown here is derived from an EMBL/GenBank/DDBJ whole genome shotgun (WGS) entry which is preliminary data.</text>
</comment>
<dbReference type="InterPro" id="IPR000399">
    <property type="entry name" value="TPP-bd_CS"/>
</dbReference>
<dbReference type="PROSITE" id="PS00187">
    <property type="entry name" value="TPP_ENZYMES"/>
    <property type="match status" value="1"/>
</dbReference>
<dbReference type="InterPro" id="IPR029061">
    <property type="entry name" value="THDP-binding"/>
</dbReference>
<dbReference type="InterPro" id="IPR012001">
    <property type="entry name" value="Thiamin_PyroP_enz_TPP-bd_dom"/>
</dbReference>
<dbReference type="InterPro" id="IPR012000">
    <property type="entry name" value="Thiamin_PyroP_enz_cen_dom"/>
</dbReference>
<dbReference type="PANTHER" id="PTHR42981:SF2">
    <property type="entry name" value="PYRUVATE DEHYDROGENASE [UBIQUINONE]"/>
    <property type="match status" value="1"/>
</dbReference>
<name>A0A3L7K4G8_9BACI</name>
<keyword evidence="2 3" id="KW-0786">Thiamine pyrophosphate</keyword>
<evidence type="ECO:0000259" key="6">
    <source>
        <dbReference type="Pfam" id="PF02776"/>
    </source>
</evidence>
<dbReference type="CDD" id="cd07039">
    <property type="entry name" value="TPP_PYR_POX"/>
    <property type="match status" value="1"/>
</dbReference>
<dbReference type="InterPro" id="IPR047211">
    <property type="entry name" value="POXB-like"/>
</dbReference>
<keyword evidence="8" id="KW-1185">Reference proteome</keyword>
<sequence>MFEKRTGEVLTDIMIDWGIDHIYGLPGDSINELMDDLRKKQEEIRFIQVRHEETAALAAGAYGKLTGKLGVCLSIAGPGAIHLLNGLYDAKEDGAPVLALVGQVTSDEVGTDAFQEVHLERLFSDVAVFSKRVQSEHQLPDLLNQAIRAAYTEKGVSVLIIPDDLSAQPYKTKEPLTSSVKVEQEIFPSVQQLEEAQNLINNAKKPIILAGKGAKGARDELLSFAEKIGSPIIISLLGKGVIPDEHPYCLGHLGQIGTRPAYHAMKDTDLLIMIGTSFPYRQFLPKDAKAIQIDIDPRKIGKRYPISIGLAGDSKKILSWLNEKAHYSSDTSYLEKAQKQMEEWRADLEKDAHEKTDHIRGSQVMVELQKVLQDDAILSVDVGNVTVWASRFLNLTNQKMIVSGYLATMGCGLPGAIAGKIAYPDKQVVTVSGDGGFTMVMHDFVTAVKYNLPIIAIVLNNSKIGMIEYEQQVKGHRNYETGLGQLDFAKFAEACGGEGYRVEDPDQLEAAMKKAALSSKPVILDVVTELQPPLPGKITYDQAIHYTEYLIQEFFEKGKVDMPPFKKAIKRLF</sequence>
<accession>A0A3L7K4G8</accession>
<comment type="similarity">
    <text evidence="1 3">Belongs to the TPP enzyme family.</text>
</comment>
<protein>
    <submittedName>
        <fullName evidence="7">Pyruvate oxidase</fullName>
        <ecNumber evidence="7">1.2.3.3</ecNumber>
    </submittedName>
</protein>
<evidence type="ECO:0000256" key="1">
    <source>
        <dbReference type="ARBA" id="ARBA00007812"/>
    </source>
</evidence>
<dbReference type="GO" id="GO:0030976">
    <property type="term" value="F:thiamine pyrophosphate binding"/>
    <property type="evidence" value="ECO:0007669"/>
    <property type="project" value="InterPro"/>
</dbReference>
<evidence type="ECO:0000259" key="4">
    <source>
        <dbReference type="Pfam" id="PF00205"/>
    </source>
</evidence>
<dbReference type="AlphaFoldDB" id="A0A3L7K4G8"/>
<keyword evidence="7" id="KW-0560">Oxidoreductase</keyword>
<keyword evidence="7" id="KW-0670">Pyruvate</keyword>
<feature type="domain" description="Thiamine pyrophosphate enzyme central" evidence="4">
    <location>
        <begin position="193"/>
        <end position="319"/>
    </location>
</feature>
<dbReference type="RefSeq" id="WP_121678610.1">
    <property type="nucleotide sequence ID" value="NZ_RCVZ01000001.1"/>
</dbReference>
<dbReference type="EMBL" id="RCVZ01000001">
    <property type="protein sequence ID" value="RLQ97918.1"/>
    <property type="molecule type" value="Genomic_DNA"/>
</dbReference>
<dbReference type="InterPro" id="IPR047212">
    <property type="entry name" value="TPP_POXB-like"/>
</dbReference>
<organism evidence="7 8">
    <name type="scientific">Falsibacillus albus</name>
    <dbReference type="NCBI Taxonomy" id="2478915"/>
    <lineage>
        <taxon>Bacteria</taxon>
        <taxon>Bacillati</taxon>
        <taxon>Bacillota</taxon>
        <taxon>Bacilli</taxon>
        <taxon>Bacillales</taxon>
        <taxon>Bacillaceae</taxon>
        <taxon>Falsibacillus</taxon>
    </lineage>
</organism>
<dbReference type="EC" id="1.2.3.3" evidence="7"/>
<reference evidence="7 8" key="1">
    <citation type="submission" date="2018-10" db="EMBL/GenBank/DDBJ databases">
        <title>Falsibacillus sp. genome draft.</title>
        <authorList>
            <person name="Shi S."/>
        </authorList>
    </citation>
    <scope>NUCLEOTIDE SEQUENCE [LARGE SCALE GENOMIC DNA]</scope>
    <source>
        <strain evidence="7 8">GY 10110</strain>
    </source>
</reference>
<dbReference type="InterPro" id="IPR029035">
    <property type="entry name" value="DHS-like_NAD/FAD-binding_dom"/>
</dbReference>